<evidence type="ECO:0000313" key="2">
    <source>
        <dbReference type="Proteomes" id="UP000199297"/>
    </source>
</evidence>
<name>A0A1H7TNK0_9GAMM</name>
<protein>
    <submittedName>
        <fullName evidence="1">Uncharacterized conserved protein, DUF885 familyt</fullName>
    </submittedName>
</protein>
<accession>A0A1H7TNK0</accession>
<dbReference type="OrthoDB" id="9769898at2"/>
<dbReference type="STRING" id="641665.GCA_002104455_02201"/>
<dbReference type="PANTHER" id="PTHR33361:SF2">
    <property type="entry name" value="DUF885 DOMAIN-CONTAINING PROTEIN"/>
    <property type="match status" value="1"/>
</dbReference>
<dbReference type="RefSeq" id="WP_085286137.1">
    <property type="nucleotide sequence ID" value="NZ_FOBI01000027.1"/>
</dbReference>
<organism evidence="1 2">
    <name type="scientific">Colwellia chukchiensis</name>
    <dbReference type="NCBI Taxonomy" id="641665"/>
    <lineage>
        <taxon>Bacteria</taxon>
        <taxon>Pseudomonadati</taxon>
        <taxon>Pseudomonadota</taxon>
        <taxon>Gammaproteobacteria</taxon>
        <taxon>Alteromonadales</taxon>
        <taxon>Colwelliaceae</taxon>
        <taxon>Colwellia</taxon>
    </lineage>
</organism>
<keyword evidence="2" id="KW-1185">Reference proteome</keyword>
<sequence length="620" mass="68087">MQKYLLVALIALHISACGGSSNKDTAETPNVPTITLPVVDNYVLVDTTTLLADISTQLQVSNIDDFFATAYHITRLRDSDALISDGLFDEIDANDVQLSNISDAYNEQSKQVYQLILQQLNNFDRASLSQSQQISYDVYHADLTAKIQWINFKDYQYPASYGFFGWPGSTETFFTQAFTFSDLRQAEIYLTLLNQLARRFAQIEILLDSRKAAGIIEPAITLTFSQNAVANIANSAATATSYYQAFNNQVSAISSIAASDKANLRNKAELIISQKVIPAYQSLANKMLAIAEQAPSEIGFGQFAGGADFYNFTLNFYTSSTLSAAQIHQLGIDELARIHAEMRLLFDQLGYPANESLAQLYARVNSDAELIPANQVKSVYENLIANAYLELPTLFNTLPQQDVIVVGGTSGGYYIAGSDDGARPGAFYANTSQNSAYTTMPTLAYHEAVPGHHLQIALANELDLPLFRKKSHFTSFIEGWALYAERLAKDANWYANDVIGDLGRLQFEAMRAARLVVDTGIHSLGWSYNQADQFHIENVGFAGAISRYSVWPGQATAYMTGMLKILALREKAQTALGDAYDIKAFHDAVIGSGAMPLTVLTTVIDNYIADTLAAQPIDNN</sequence>
<proteinExistence type="predicted"/>
<dbReference type="Pfam" id="PF05960">
    <property type="entry name" value="DUF885"/>
    <property type="match status" value="1"/>
</dbReference>
<dbReference type="AlphaFoldDB" id="A0A1H7TNK0"/>
<dbReference type="Proteomes" id="UP000199297">
    <property type="component" value="Unassembled WGS sequence"/>
</dbReference>
<dbReference type="PANTHER" id="PTHR33361">
    <property type="entry name" value="GLR0591 PROTEIN"/>
    <property type="match status" value="1"/>
</dbReference>
<reference evidence="2" key="1">
    <citation type="submission" date="2016-10" db="EMBL/GenBank/DDBJ databases">
        <authorList>
            <person name="Varghese N."/>
            <person name="Submissions S."/>
        </authorList>
    </citation>
    <scope>NUCLEOTIDE SEQUENCE [LARGE SCALE GENOMIC DNA]</scope>
    <source>
        <strain evidence="2">CGMCC 1.9127</strain>
    </source>
</reference>
<dbReference type="EMBL" id="FOBI01000027">
    <property type="protein sequence ID" value="SEL86341.1"/>
    <property type="molecule type" value="Genomic_DNA"/>
</dbReference>
<gene>
    <name evidence="1" type="ORF">SAMN05216262_12721</name>
</gene>
<evidence type="ECO:0000313" key="1">
    <source>
        <dbReference type="EMBL" id="SEL86341.1"/>
    </source>
</evidence>
<dbReference type="InterPro" id="IPR010281">
    <property type="entry name" value="DUF885"/>
</dbReference>